<gene>
    <name evidence="1" type="ordered locus">P9301_13071</name>
</gene>
<dbReference type="eggNOG" id="ENOG5032KSH">
    <property type="taxonomic scope" value="Bacteria"/>
</dbReference>
<dbReference type="STRING" id="167546.P9301_13071"/>
<dbReference type="EMBL" id="CP000576">
    <property type="protein sequence ID" value="ABO17930.1"/>
    <property type="molecule type" value="Genomic_DNA"/>
</dbReference>
<sequence length="89" mass="10297">MEPKYLFGCSTSKPSGCLLNPEGSRIIFFEECKNSPKPNFKIYTHLFYTNHLGEPGGYKSSEKLNIDSAWEKWHELHQKGWTEVSHNYG</sequence>
<keyword evidence="2" id="KW-1185">Reference proteome</keyword>
<accession>A3PDV5</accession>
<dbReference type="KEGG" id="pmg:P9301_13071"/>
<dbReference type="OrthoDB" id="540552at2"/>
<dbReference type="RefSeq" id="WP_011863246.1">
    <property type="nucleotide sequence ID" value="NC_009091.1"/>
</dbReference>
<organism evidence="1 2">
    <name type="scientific">Prochlorococcus marinus (strain MIT 9301)</name>
    <dbReference type="NCBI Taxonomy" id="167546"/>
    <lineage>
        <taxon>Bacteria</taxon>
        <taxon>Bacillati</taxon>
        <taxon>Cyanobacteriota</taxon>
        <taxon>Cyanophyceae</taxon>
        <taxon>Synechococcales</taxon>
        <taxon>Prochlorococcaceae</taxon>
        <taxon>Prochlorococcus</taxon>
    </lineage>
</organism>
<protein>
    <submittedName>
        <fullName evidence="1">Possible Phosphatidylinositol-specific phospholipase</fullName>
    </submittedName>
</protein>
<dbReference type="InterPro" id="IPR012447">
    <property type="entry name" value="DUF1651"/>
</dbReference>
<reference evidence="1 2" key="1">
    <citation type="journal article" date="2007" name="PLoS Genet.">
        <title>Patterns and implications of gene gain and loss in the evolution of Prochlorococcus.</title>
        <authorList>
            <person name="Kettler G.C."/>
            <person name="Martiny A.C."/>
            <person name="Huang K."/>
            <person name="Zucker J."/>
            <person name="Coleman M.L."/>
            <person name="Rodrigue S."/>
            <person name="Chen F."/>
            <person name="Lapidus A."/>
            <person name="Ferriera S."/>
            <person name="Johnson J."/>
            <person name="Steglich C."/>
            <person name="Church G.M."/>
            <person name="Richardson P."/>
            <person name="Chisholm S.W."/>
        </authorList>
    </citation>
    <scope>NUCLEOTIDE SEQUENCE [LARGE SCALE GENOMIC DNA]</scope>
    <source>
        <strain evidence="1 2">MIT 9301</strain>
    </source>
</reference>
<dbReference type="HOGENOM" id="CLU_164025_0_0_3"/>
<proteinExistence type="predicted"/>
<evidence type="ECO:0000313" key="1">
    <source>
        <dbReference type="EMBL" id="ABO17930.1"/>
    </source>
</evidence>
<evidence type="ECO:0000313" key="2">
    <source>
        <dbReference type="Proteomes" id="UP000001430"/>
    </source>
</evidence>
<name>A3PDV5_PROM0</name>
<dbReference type="AlphaFoldDB" id="A3PDV5"/>
<dbReference type="Pfam" id="PF07864">
    <property type="entry name" value="DUF1651"/>
    <property type="match status" value="1"/>
</dbReference>
<dbReference type="Proteomes" id="UP000001430">
    <property type="component" value="Chromosome"/>
</dbReference>